<gene>
    <name evidence="2" type="ORF">FRACA_4640001</name>
</gene>
<evidence type="ECO:0000313" key="3">
    <source>
        <dbReference type="Proteomes" id="UP000234331"/>
    </source>
</evidence>
<dbReference type="InterPro" id="IPR014044">
    <property type="entry name" value="CAP_dom"/>
</dbReference>
<evidence type="ECO:0000259" key="1">
    <source>
        <dbReference type="Pfam" id="PF00188"/>
    </source>
</evidence>
<dbReference type="SUPFAM" id="SSF55797">
    <property type="entry name" value="PR-1-like"/>
    <property type="match status" value="1"/>
</dbReference>
<dbReference type="AlphaFoldDB" id="A0A2I2KXQ1"/>
<reference evidence="2 3" key="1">
    <citation type="submission" date="2017-06" db="EMBL/GenBank/DDBJ databases">
        <authorList>
            <person name="Kim H.J."/>
            <person name="Triplett B.A."/>
        </authorList>
    </citation>
    <scope>NUCLEOTIDE SEQUENCE [LARGE SCALE GENOMIC DNA]</scope>
    <source>
        <strain evidence="2">FRACA_ARgP5</strain>
    </source>
</reference>
<dbReference type="CDD" id="cd05379">
    <property type="entry name" value="CAP_bacterial"/>
    <property type="match status" value="1"/>
</dbReference>
<proteinExistence type="predicted"/>
<dbReference type="PANTHER" id="PTHR31157:SF1">
    <property type="entry name" value="SCP DOMAIN-CONTAINING PROTEIN"/>
    <property type="match status" value="1"/>
</dbReference>
<keyword evidence="3" id="KW-1185">Reference proteome</keyword>
<protein>
    <recommendedName>
        <fullName evidence="1">SCP domain-containing protein</fullName>
    </recommendedName>
</protein>
<feature type="domain" description="SCP" evidence="1">
    <location>
        <begin position="18"/>
        <end position="133"/>
    </location>
</feature>
<sequence>MPAPPATGQSAFATAVVAATNQQRRAAGCGDLTVDAVLTSVAQAHSADMATANYFSHNSQDGRTPFDRITAAGFSFSVAAENIAAGQRDPAAVMQAWMNSPGHRANILNCALTRIGVGVANGGTYGVYWTQDFGTPRR</sequence>
<dbReference type="PANTHER" id="PTHR31157">
    <property type="entry name" value="SCP DOMAIN-CONTAINING PROTEIN"/>
    <property type="match status" value="1"/>
</dbReference>
<name>A0A2I2KXQ1_9ACTN</name>
<dbReference type="Proteomes" id="UP000234331">
    <property type="component" value="Unassembled WGS sequence"/>
</dbReference>
<dbReference type="Gene3D" id="3.40.33.10">
    <property type="entry name" value="CAP"/>
    <property type="match status" value="1"/>
</dbReference>
<evidence type="ECO:0000313" key="2">
    <source>
        <dbReference type="EMBL" id="SNQ50448.1"/>
    </source>
</evidence>
<dbReference type="Pfam" id="PF00188">
    <property type="entry name" value="CAP"/>
    <property type="match status" value="1"/>
</dbReference>
<accession>A0A2I2KXQ1</accession>
<dbReference type="InterPro" id="IPR035940">
    <property type="entry name" value="CAP_sf"/>
</dbReference>
<dbReference type="EMBL" id="FZMO01000406">
    <property type="protein sequence ID" value="SNQ50448.1"/>
    <property type="molecule type" value="Genomic_DNA"/>
</dbReference>
<organism evidence="2 3">
    <name type="scientific">Frankia canadensis</name>
    <dbReference type="NCBI Taxonomy" id="1836972"/>
    <lineage>
        <taxon>Bacteria</taxon>
        <taxon>Bacillati</taxon>
        <taxon>Actinomycetota</taxon>
        <taxon>Actinomycetes</taxon>
        <taxon>Frankiales</taxon>
        <taxon>Frankiaceae</taxon>
        <taxon>Frankia</taxon>
    </lineage>
</organism>